<keyword evidence="1" id="KW-0732">Signal</keyword>
<sequence>MIITSFSEDAKRYLIGFRKKILFYQKNIIKKGRLFGNKKQKMVLSRTFSVLIIGIFVWLSNTISAQANNQDQFLWLNFNTQNLENIISTVDKYTTTIDENNAELVKVVKGEEDGFLTKPTIDEDLKKEYKYTVQKGDTIIEIARKFDITVASIQSANGLKAMELEQIQPGATLIIPPYSTDESVAWLDEINTEKTRIAQEQAKKQAEAKAKLARQKRTVAYRDQSSSRETTNLGYSGESSGGFMIPIRHNGITRGITRGHTGIDYRADVGTPVQAAGAGKVVEITTGWGRGWGNSVVIDHGGGLTTRYAHLSSFASGLGSTLAQGQILGYSGNSGFTTGAHLHFEARRNGSVISPF</sequence>
<dbReference type="InterPro" id="IPR011055">
    <property type="entry name" value="Dup_hybrid_motif"/>
</dbReference>
<proteinExistence type="predicted"/>
<dbReference type="InterPro" id="IPR036779">
    <property type="entry name" value="LysM_dom_sf"/>
</dbReference>
<keyword evidence="2" id="KW-0472">Membrane</keyword>
<dbReference type="PANTHER" id="PTHR21666">
    <property type="entry name" value="PEPTIDASE-RELATED"/>
    <property type="match status" value="1"/>
</dbReference>
<accession>A0A554LIP2</accession>
<dbReference type="Gene3D" id="3.10.350.10">
    <property type="entry name" value="LysM domain"/>
    <property type="match status" value="1"/>
</dbReference>
<dbReference type="PANTHER" id="PTHR21666:SF289">
    <property type="entry name" value="L-ALA--D-GLU ENDOPEPTIDASE"/>
    <property type="match status" value="1"/>
</dbReference>
<dbReference type="InterPro" id="IPR050570">
    <property type="entry name" value="Cell_wall_metabolism_enzyme"/>
</dbReference>
<evidence type="ECO:0000259" key="3">
    <source>
        <dbReference type="PROSITE" id="PS51782"/>
    </source>
</evidence>
<dbReference type="GO" id="GO:0004222">
    <property type="term" value="F:metalloendopeptidase activity"/>
    <property type="evidence" value="ECO:0007669"/>
    <property type="project" value="TreeGrafter"/>
</dbReference>
<gene>
    <name evidence="4" type="ORF">CEN89_517</name>
</gene>
<comment type="caution">
    <text evidence="4">The sequence shown here is derived from an EMBL/GenBank/DDBJ whole genome shotgun (WGS) entry which is preliminary data.</text>
</comment>
<keyword evidence="2" id="KW-0812">Transmembrane</keyword>
<dbReference type="AlphaFoldDB" id="A0A554LIP2"/>
<protein>
    <submittedName>
        <fullName evidence="4">Peptidase m23</fullName>
    </submittedName>
</protein>
<keyword evidence="2" id="KW-1133">Transmembrane helix</keyword>
<dbReference type="InterPro" id="IPR016047">
    <property type="entry name" value="M23ase_b-sheet_dom"/>
</dbReference>
<dbReference type="EMBL" id="VMGK01000015">
    <property type="protein sequence ID" value="TSC92731.1"/>
    <property type="molecule type" value="Genomic_DNA"/>
</dbReference>
<reference evidence="4 5" key="1">
    <citation type="submission" date="2017-07" db="EMBL/GenBank/DDBJ databases">
        <title>Mechanisms for carbon and nitrogen cycling indicate functional differentiation within the Candidate Phyla Radiation.</title>
        <authorList>
            <person name="Danczak R.E."/>
            <person name="Johnston M.D."/>
            <person name="Kenah C."/>
            <person name="Slattery M."/>
            <person name="Wrighton K.C."/>
            <person name="Wilkins M.J."/>
        </authorList>
    </citation>
    <scope>NUCLEOTIDE SEQUENCE [LARGE SCALE GENOMIC DNA]</scope>
    <source>
        <strain evidence="4">Licking1014_7</strain>
    </source>
</reference>
<dbReference type="Gene3D" id="2.70.70.10">
    <property type="entry name" value="Glucose Permease (Domain IIA)"/>
    <property type="match status" value="1"/>
</dbReference>
<dbReference type="SMART" id="SM00257">
    <property type="entry name" value="LysM"/>
    <property type="match status" value="1"/>
</dbReference>
<dbReference type="InterPro" id="IPR018392">
    <property type="entry name" value="LysM"/>
</dbReference>
<dbReference type="CDD" id="cd12797">
    <property type="entry name" value="M23_peptidase"/>
    <property type="match status" value="1"/>
</dbReference>
<name>A0A554LIP2_9BACT</name>
<dbReference type="Proteomes" id="UP000315689">
    <property type="component" value="Unassembled WGS sequence"/>
</dbReference>
<feature type="transmembrane region" description="Helical" evidence="2">
    <location>
        <begin position="43"/>
        <end position="60"/>
    </location>
</feature>
<evidence type="ECO:0000256" key="2">
    <source>
        <dbReference type="SAM" id="Phobius"/>
    </source>
</evidence>
<evidence type="ECO:0000313" key="4">
    <source>
        <dbReference type="EMBL" id="TSC92731.1"/>
    </source>
</evidence>
<feature type="domain" description="LysM" evidence="3">
    <location>
        <begin position="129"/>
        <end position="175"/>
    </location>
</feature>
<dbReference type="Pfam" id="PF01551">
    <property type="entry name" value="Peptidase_M23"/>
    <property type="match status" value="1"/>
</dbReference>
<dbReference type="PROSITE" id="PS51782">
    <property type="entry name" value="LYSM"/>
    <property type="match status" value="1"/>
</dbReference>
<organism evidence="4 5">
    <name type="scientific">Candidatus Berkelbacteria bacterium Licking1014_7</name>
    <dbReference type="NCBI Taxonomy" id="2017147"/>
    <lineage>
        <taxon>Bacteria</taxon>
        <taxon>Candidatus Berkelbacteria</taxon>
    </lineage>
</organism>
<dbReference type="SUPFAM" id="SSF54106">
    <property type="entry name" value="LysM domain"/>
    <property type="match status" value="1"/>
</dbReference>
<dbReference type="Pfam" id="PF01476">
    <property type="entry name" value="LysM"/>
    <property type="match status" value="1"/>
</dbReference>
<evidence type="ECO:0000313" key="5">
    <source>
        <dbReference type="Proteomes" id="UP000315689"/>
    </source>
</evidence>
<dbReference type="SUPFAM" id="SSF51261">
    <property type="entry name" value="Duplicated hybrid motif"/>
    <property type="match status" value="1"/>
</dbReference>
<evidence type="ECO:0000256" key="1">
    <source>
        <dbReference type="ARBA" id="ARBA00022729"/>
    </source>
</evidence>
<dbReference type="CDD" id="cd00118">
    <property type="entry name" value="LysM"/>
    <property type="match status" value="1"/>
</dbReference>